<evidence type="ECO:0000313" key="4">
    <source>
        <dbReference type="EMBL" id="KZL90499.1"/>
    </source>
</evidence>
<sequence>MKKSIGIIILVLALSLVGCQSSVGKNGNNEPSKTVTDDNSKSKEEVNTNAQEKTNTKTDQPSNKLDEESKKKEYRTKLDNIELGFKDFDSTEKSTKDMRDHANERYKQWDAALNEIYGVLKGQLSASDMKNLQNEEIQWIKKRDAKAKEDSAEMKGGTMEPVLYTGSLAQSTKERCYELVDKYMK</sequence>
<reference evidence="4 5" key="1">
    <citation type="submission" date="2016-04" db="EMBL/GenBank/DDBJ databases">
        <title>Genome sequence of Clostridium magnum DSM 2767.</title>
        <authorList>
            <person name="Poehlein A."/>
            <person name="Uhlig R."/>
            <person name="Fischer R."/>
            <person name="Bahl H."/>
            <person name="Daniel R."/>
        </authorList>
    </citation>
    <scope>NUCLEOTIDE SEQUENCE [LARGE SCALE GENOMIC DNA]</scope>
    <source>
        <strain evidence="4 5">DSM 2767</strain>
    </source>
</reference>
<feature type="compositionally biased region" description="Basic and acidic residues" evidence="1">
    <location>
        <begin position="35"/>
        <end position="46"/>
    </location>
</feature>
<dbReference type="STRING" id="1121326.CLMAG_42710"/>
<feature type="domain" description="Lysozyme inhibitor LprI-like N-terminal" evidence="3">
    <location>
        <begin position="91"/>
        <end position="179"/>
    </location>
</feature>
<feature type="chain" id="PRO_5030022315" description="Lysozyme inhibitor LprI-like N-terminal domain-containing protein" evidence="2">
    <location>
        <begin position="25"/>
        <end position="185"/>
    </location>
</feature>
<name>A0A162RX99_9CLOT</name>
<feature type="region of interest" description="Disordered" evidence="1">
    <location>
        <begin position="21"/>
        <end position="73"/>
    </location>
</feature>
<feature type="compositionally biased region" description="Polar residues" evidence="1">
    <location>
        <begin position="21"/>
        <end position="34"/>
    </location>
</feature>
<dbReference type="InterPro" id="IPR009739">
    <property type="entry name" value="LprI-like_N"/>
</dbReference>
<dbReference type="PATRIC" id="fig|1121326.3.peg.4332"/>
<dbReference type="Pfam" id="PF07007">
    <property type="entry name" value="LprI"/>
    <property type="match status" value="1"/>
</dbReference>
<dbReference type="AlphaFoldDB" id="A0A162RX99"/>
<dbReference type="PANTHER" id="PTHR39176">
    <property type="entry name" value="PERIPLASMIC PROTEIN-RELATED"/>
    <property type="match status" value="1"/>
</dbReference>
<proteinExistence type="predicted"/>
<feature type="signal peptide" evidence="2">
    <location>
        <begin position="1"/>
        <end position="24"/>
    </location>
</feature>
<evidence type="ECO:0000256" key="1">
    <source>
        <dbReference type="SAM" id="MobiDB-lite"/>
    </source>
</evidence>
<protein>
    <recommendedName>
        <fullName evidence="3">Lysozyme inhibitor LprI-like N-terminal domain-containing protein</fullName>
    </recommendedName>
</protein>
<keyword evidence="2" id="KW-0732">Signal</keyword>
<accession>A0A162RX99</accession>
<comment type="caution">
    <text evidence="4">The sequence shown here is derived from an EMBL/GenBank/DDBJ whole genome shotgun (WGS) entry which is preliminary data.</text>
</comment>
<evidence type="ECO:0000313" key="5">
    <source>
        <dbReference type="Proteomes" id="UP000076603"/>
    </source>
</evidence>
<organism evidence="4 5">
    <name type="scientific">Clostridium magnum DSM 2767</name>
    <dbReference type="NCBI Taxonomy" id="1121326"/>
    <lineage>
        <taxon>Bacteria</taxon>
        <taxon>Bacillati</taxon>
        <taxon>Bacillota</taxon>
        <taxon>Clostridia</taxon>
        <taxon>Eubacteriales</taxon>
        <taxon>Clostridiaceae</taxon>
        <taxon>Clostridium</taxon>
    </lineage>
</organism>
<keyword evidence="5" id="KW-1185">Reference proteome</keyword>
<feature type="compositionally biased region" description="Polar residues" evidence="1">
    <location>
        <begin position="47"/>
        <end position="63"/>
    </location>
</feature>
<dbReference type="EMBL" id="LWAE01000005">
    <property type="protein sequence ID" value="KZL90499.1"/>
    <property type="molecule type" value="Genomic_DNA"/>
</dbReference>
<dbReference type="Gene3D" id="1.20.1270.180">
    <property type="match status" value="1"/>
</dbReference>
<dbReference type="PROSITE" id="PS51257">
    <property type="entry name" value="PROKAR_LIPOPROTEIN"/>
    <property type="match status" value="1"/>
</dbReference>
<dbReference type="Proteomes" id="UP000076603">
    <property type="component" value="Unassembled WGS sequence"/>
</dbReference>
<evidence type="ECO:0000256" key="2">
    <source>
        <dbReference type="SAM" id="SignalP"/>
    </source>
</evidence>
<dbReference type="PANTHER" id="PTHR39176:SF1">
    <property type="entry name" value="PERIPLASMIC PROTEIN"/>
    <property type="match status" value="1"/>
</dbReference>
<dbReference type="OrthoDB" id="2438161at2"/>
<evidence type="ECO:0000259" key="3">
    <source>
        <dbReference type="Pfam" id="PF07007"/>
    </source>
</evidence>
<dbReference type="RefSeq" id="WP_066626750.1">
    <property type="nucleotide sequence ID" value="NZ_FQXL01000011.1"/>
</dbReference>
<gene>
    <name evidence="4" type="ORF">CLMAG_42710</name>
</gene>
<feature type="compositionally biased region" description="Basic and acidic residues" evidence="1">
    <location>
        <begin position="64"/>
        <end position="73"/>
    </location>
</feature>